<evidence type="ECO:0000256" key="3">
    <source>
        <dbReference type="ARBA" id="ARBA00022475"/>
    </source>
</evidence>
<organism evidence="10 11">
    <name type="scientific">Pontiella agarivorans</name>
    <dbReference type="NCBI Taxonomy" id="3038953"/>
    <lineage>
        <taxon>Bacteria</taxon>
        <taxon>Pseudomonadati</taxon>
        <taxon>Kiritimatiellota</taxon>
        <taxon>Kiritimatiellia</taxon>
        <taxon>Kiritimatiellales</taxon>
        <taxon>Pontiellaceae</taxon>
        <taxon>Pontiella</taxon>
    </lineage>
</organism>
<keyword evidence="6 9" id="KW-1133">Transmembrane helix</keyword>
<evidence type="ECO:0000256" key="9">
    <source>
        <dbReference type="HAMAP-Rule" id="MF_00422"/>
    </source>
</evidence>
<dbReference type="InterPro" id="IPR038379">
    <property type="entry name" value="SecE_sf"/>
</dbReference>
<sequence length="67" mass="7476">MSKLNEGVGSLRTFLEEVKVELLKCTWPTKKELIGQSIVVIVSVIILGAFVGLCDLVNMNFLQFIIH</sequence>
<keyword evidence="2 9" id="KW-0813">Transport</keyword>
<dbReference type="PANTHER" id="PTHR33910">
    <property type="entry name" value="PROTEIN TRANSLOCASE SUBUNIT SECE"/>
    <property type="match status" value="1"/>
</dbReference>
<comment type="subcellular location">
    <subcellularLocation>
        <location evidence="9">Cell membrane</location>
        <topology evidence="9">Single-pass membrane protein</topology>
    </subcellularLocation>
    <subcellularLocation>
        <location evidence="1">Membrane</location>
    </subcellularLocation>
</comment>
<keyword evidence="3 9" id="KW-1003">Cell membrane</keyword>
<evidence type="ECO:0000256" key="8">
    <source>
        <dbReference type="ARBA" id="ARBA00023136"/>
    </source>
</evidence>
<keyword evidence="4 9" id="KW-0812">Transmembrane</keyword>
<accession>A0ABU5N063</accession>
<dbReference type="Gene3D" id="1.20.5.1030">
    <property type="entry name" value="Preprotein translocase secy subunit"/>
    <property type="match status" value="1"/>
</dbReference>
<feature type="transmembrane region" description="Helical" evidence="9">
    <location>
        <begin position="33"/>
        <end position="57"/>
    </location>
</feature>
<dbReference type="InterPro" id="IPR005807">
    <property type="entry name" value="SecE_bac"/>
</dbReference>
<dbReference type="NCBIfam" id="TIGR00964">
    <property type="entry name" value="secE_bact"/>
    <property type="match status" value="1"/>
</dbReference>
<name>A0ABU5N063_9BACT</name>
<evidence type="ECO:0000313" key="11">
    <source>
        <dbReference type="Proteomes" id="UP001290861"/>
    </source>
</evidence>
<evidence type="ECO:0000256" key="1">
    <source>
        <dbReference type="ARBA" id="ARBA00004370"/>
    </source>
</evidence>
<reference evidence="10 11" key="1">
    <citation type="journal article" date="2024" name="Appl. Environ. Microbiol.">
        <title>Pontiella agarivorans sp. nov., a novel marine anaerobic bacterium capable of degrading macroalgal polysaccharides and fixing nitrogen.</title>
        <authorList>
            <person name="Liu N."/>
            <person name="Kivenson V."/>
            <person name="Peng X."/>
            <person name="Cui Z."/>
            <person name="Lankiewicz T.S."/>
            <person name="Gosselin K.M."/>
            <person name="English C.J."/>
            <person name="Blair E.M."/>
            <person name="O'Malley M.A."/>
            <person name="Valentine D.L."/>
        </authorList>
    </citation>
    <scope>NUCLEOTIDE SEQUENCE [LARGE SCALE GENOMIC DNA]</scope>
    <source>
        <strain evidence="10 11">NLcol2</strain>
    </source>
</reference>
<comment type="subunit">
    <text evidence="9">Component of the Sec protein translocase complex. Heterotrimer consisting of SecY, SecE and SecG subunits. The heterotrimers can form oligomers, although 1 heterotrimer is thought to be able to translocate proteins. Interacts with the ribosome. Interacts with SecDF, and other proteins may be involved. Interacts with SecA.</text>
</comment>
<evidence type="ECO:0000313" key="10">
    <source>
        <dbReference type="EMBL" id="MDZ8119606.1"/>
    </source>
</evidence>
<keyword evidence="5 9" id="KW-0653">Protein transport</keyword>
<keyword evidence="7 9" id="KW-0811">Translocation</keyword>
<dbReference type="RefSeq" id="WP_322609396.1">
    <property type="nucleotide sequence ID" value="NZ_JARVCO010000012.1"/>
</dbReference>
<protein>
    <recommendedName>
        <fullName evidence="9">Protein translocase subunit SecE</fullName>
    </recommendedName>
</protein>
<dbReference type="PANTHER" id="PTHR33910:SF1">
    <property type="entry name" value="PROTEIN TRANSLOCASE SUBUNIT SECE"/>
    <property type="match status" value="1"/>
</dbReference>
<dbReference type="InterPro" id="IPR001901">
    <property type="entry name" value="Translocase_SecE/Sec61-g"/>
</dbReference>
<comment type="caution">
    <text evidence="10">The sequence shown here is derived from an EMBL/GenBank/DDBJ whole genome shotgun (WGS) entry which is preliminary data.</text>
</comment>
<evidence type="ECO:0000256" key="2">
    <source>
        <dbReference type="ARBA" id="ARBA00022448"/>
    </source>
</evidence>
<comment type="function">
    <text evidence="9">Essential subunit of the Sec protein translocation channel SecYEG. Clamps together the 2 halves of SecY. May contact the channel plug during translocation.</text>
</comment>
<dbReference type="Proteomes" id="UP001290861">
    <property type="component" value="Unassembled WGS sequence"/>
</dbReference>
<evidence type="ECO:0000256" key="5">
    <source>
        <dbReference type="ARBA" id="ARBA00022927"/>
    </source>
</evidence>
<keyword evidence="8 9" id="KW-0472">Membrane</keyword>
<gene>
    <name evidence="9 10" type="primary">secE</name>
    <name evidence="10" type="ORF">P9H32_13330</name>
</gene>
<dbReference type="PROSITE" id="PS01067">
    <property type="entry name" value="SECE_SEC61G"/>
    <property type="match status" value="1"/>
</dbReference>
<dbReference type="HAMAP" id="MF_00422">
    <property type="entry name" value="SecE"/>
    <property type="match status" value="1"/>
</dbReference>
<evidence type="ECO:0000256" key="6">
    <source>
        <dbReference type="ARBA" id="ARBA00022989"/>
    </source>
</evidence>
<comment type="similarity">
    <text evidence="9">Belongs to the SecE/SEC61-gamma family.</text>
</comment>
<keyword evidence="11" id="KW-1185">Reference proteome</keyword>
<dbReference type="Pfam" id="PF00584">
    <property type="entry name" value="SecE"/>
    <property type="match status" value="1"/>
</dbReference>
<dbReference type="EMBL" id="JARVCO010000012">
    <property type="protein sequence ID" value="MDZ8119606.1"/>
    <property type="molecule type" value="Genomic_DNA"/>
</dbReference>
<proteinExistence type="inferred from homology"/>
<evidence type="ECO:0000256" key="4">
    <source>
        <dbReference type="ARBA" id="ARBA00022692"/>
    </source>
</evidence>
<evidence type="ECO:0000256" key="7">
    <source>
        <dbReference type="ARBA" id="ARBA00023010"/>
    </source>
</evidence>